<reference evidence="2 3" key="1">
    <citation type="submission" date="2018-10" db="EMBL/GenBank/DDBJ databases">
        <title>A high-quality apple genome assembly.</title>
        <authorList>
            <person name="Hu J."/>
        </authorList>
    </citation>
    <scope>NUCLEOTIDE SEQUENCE [LARGE SCALE GENOMIC DNA]</scope>
    <source>
        <strain evidence="3">cv. HFTH1</strain>
        <tissue evidence="2">Young leaf</tissue>
    </source>
</reference>
<keyword evidence="3" id="KW-1185">Reference proteome</keyword>
<comment type="caution">
    <text evidence="2">The sequence shown here is derived from an EMBL/GenBank/DDBJ whole genome shotgun (WGS) entry which is preliminary data.</text>
</comment>
<accession>A0A498KSN7</accession>
<gene>
    <name evidence="2" type="ORF">DVH24_034081</name>
</gene>
<dbReference type="Proteomes" id="UP000290289">
    <property type="component" value="Chromosome 1"/>
</dbReference>
<organism evidence="2 3">
    <name type="scientific">Malus domestica</name>
    <name type="common">Apple</name>
    <name type="synonym">Pyrus malus</name>
    <dbReference type="NCBI Taxonomy" id="3750"/>
    <lineage>
        <taxon>Eukaryota</taxon>
        <taxon>Viridiplantae</taxon>
        <taxon>Streptophyta</taxon>
        <taxon>Embryophyta</taxon>
        <taxon>Tracheophyta</taxon>
        <taxon>Spermatophyta</taxon>
        <taxon>Magnoliopsida</taxon>
        <taxon>eudicotyledons</taxon>
        <taxon>Gunneridae</taxon>
        <taxon>Pentapetalae</taxon>
        <taxon>rosids</taxon>
        <taxon>fabids</taxon>
        <taxon>Rosales</taxon>
        <taxon>Rosaceae</taxon>
        <taxon>Amygdaloideae</taxon>
        <taxon>Maleae</taxon>
        <taxon>Malus</taxon>
    </lineage>
</organism>
<evidence type="ECO:0000313" key="3">
    <source>
        <dbReference type="Proteomes" id="UP000290289"/>
    </source>
</evidence>
<name>A0A498KSN7_MALDO</name>
<evidence type="ECO:0000256" key="1">
    <source>
        <dbReference type="SAM" id="MobiDB-lite"/>
    </source>
</evidence>
<dbReference type="AlphaFoldDB" id="A0A498KSN7"/>
<proteinExistence type="predicted"/>
<protein>
    <submittedName>
        <fullName evidence="2">Uncharacterized protein</fullName>
    </submittedName>
</protein>
<dbReference type="EMBL" id="RDQH01000327">
    <property type="protein sequence ID" value="RXI09464.1"/>
    <property type="molecule type" value="Genomic_DNA"/>
</dbReference>
<evidence type="ECO:0000313" key="2">
    <source>
        <dbReference type="EMBL" id="RXI09464.1"/>
    </source>
</evidence>
<feature type="region of interest" description="Disordered" evidence="1">
    <location>
        <begin position="1"/>
        <end position="69"/>
    </location>
</feature>
<feature type="compositionally biased region" description="Polar residues" evidence="1">
    <location>
        <begin position="35"/>
        <end position="52"/>
    </location>
</feature>
<sequence>MHGSTHAQHDVGGFNAEFHGWHNMEPHPLPGSPKANPTSSLSSVDSETQLKSIDQARGRLNYETGITKY</sequence>